<dbReference type="EMBL" id="LOCN01000006">
    <property type="protein sequence ID" value="KXO13223.1"/>
    <property type="molecule type" value="Genomic_DNA"/>
</dbReference>
<gene>
    <name evidence="1" type="ORF">AKG98_3441</name>
</gene>
<name>A0ACD6B9Z1_9GAMM</name>
<sequence>MKIQNKHAMIILKSAASAFVLVSASASASTNELDVNDIYDHLNEKYSQFNDVTFSKPSTNYLKPGWILDTHFTFGTSSEFYNKSFDALSFNHVDSEFNMSTCNDDSECGGVSTCTAPAYTKNKDGDAKKLCTVPADKILDAIYDNIVSAKRSVDIVTLQPMDISHLNLSFSSGAFTATIKNALSQLAKNTQYSDHHITVRLLQGSFTPMLGYDAESEEEEIRQLSLTQTNYLSEIASVLPEVNNLDITVGSVRSCNKLISNCGNNNSQKDVLLNVAWNHGKIINVDNQSVITGGHNLWGADYLQRNPVNDLSINILGPIASTATKYGNTLWNYVCNNTGTITNTFVTYANGQYTYDCPAHISSTYVAPTDAKNGLAVKVMSISKLNNGVLDKDADQSEVARVYAFKNATKSIKISQQALFFKGAFGKVLHPLKTIDGTVMEALASAIYKGVTVDIVTSSLDGGIYSSGYNSEFVYNYLLNVLHKAPYYLERNYAKTFLDKNLHINFISINGRETNNMSHNKLWIVDDKVFYVGSHNIYPSSLQQFGVIVDDKDATAQLEKQLWTPMWKNSIHVPINNS</sequence>
<keyword evidence="1" id="KW-0378">Hydrolase</keyword>
<evidence type="ECO:0007829" key="2">
    <source>
        <dbReference type="PDB" id="7WU1"/>
    </source>
</evidence>
<accession>A0ACD6B9Z1</accession>
<reference evidence="2" key="2">
    <citation type="submission" date="2022-02" db="PDB data bank">
        <title>Crystal structure of phospholipase D from Moritella sp. JT01.</title>
        <authorList>
            <person name="Wang Y.H."/>
            <person name="Mao X.J."/>
            <person name="Wang J."/>
            <person name="Wang F.H."/>
        </authorList>
    </citation>
    <scope>X-RAY CRYSTALLOGRAPHY (2.30 ANGSTROMS) OF 29-578</scope>
    <scope>DISULFIDE BONDS</scope>
</reference>
<evidence type="ECO:0000313" key="1">
    <source>
        <dbReference type="EMBL" id="KXO13223.1"/>
    </source>
</evidence>
<dbReference type="PDB" id="7WU1">
    <property type="method" value="X-ray"/>
    <property type="resolution" value="2.30 A"/>
    <property type="chains" value="A/B/C/D/E/F=29-578"/>
</dbReference>
<keyword evidence="2" id="KW-0002">3D-structure</keyword>
<feature type="disulfide bond" evidence="2">
    <location>
        <begin position="255"/>
        <end position="262"/>
    </location>
</feature>
<organism evidence="1">
    <name type="scientific">Moritella sp. JT01</name>
    <dbReference type="NCBI Taxonomy" id="756698"/>
    <lineage>
        <taxon>Bacteria</taxon>
        <taxon>Pseudomonadati</taxon>
        <taxon>Pseudomonadota</taxon>
        <taxon>Gammaproteobacteria</taxon>
        <taxon>Alteromonadales</taxon>
        <taxon>Moritellaceae</taxon>
        <taxon>Moritella</taxon>
    </lineage>
</organism>
<accession>A0A137SLD1</accession>
<reference evidence="1" key="1">
    <citation type="journal article" date="2017" name="Mar. Biotechnol.">
        <title>Draft Genome Sequence of the Deep-Sea Bacterium Moritella sp. JT01 and Identification of Biotechnologically Relevant Genes.</title>
        <authorList>
            <person name="Freitas R.C."/>
            <person name="Odisi E.J."/>
            <person name="Kato C."/>
            <person name="da Silva M.A.C."/>
            <person name="Lima A.O.S."/>
        </authorList>
    </citation>
    <scope>NUCLEOTIDE SEQUENCE</scope>
    <source>
        <strain evidence="1">JT01</strain>
    </source>
</reference>
<proteinExistence type="evidence at protein level"/>
<dbReference type="EC" id="3.1.4.4" evidence="1"/>
<feature type="disulfide bond" evidence="2">
    <location>
        <begin position="108"/>
        <end position="131"/>
    </location>
</feature>
<protein>
    <submittedName>
        <fullName evidence="1">Phospholipase D</fullName>
        <ecNumber evidence="1">3.1.4.4</ecNumber>
    </submittedName>
</protein>
<feature type="disulfide bond" evidence="2">
    <location>
        <begin position="335"/>
        <end position="357"/>
    </location>
</feature>
<comment type="caution">
    <text evidence="1">The sequence shown here is derived from an EMBL/GenBank/DDBJ whole genome shotgun (WGS) entry which is preliminary data.</text>
</comment>
<feature type="disulfide bond" evidence="2">
    <location>
        <begin position="102"/>
        <end position="114"/>
    </location>
</feature>